<dbReference type="AlphaFoldDB" id="A0A7W3YEC5"/>
<dbReference type="Pfam" id="PF13466">
    <property type="entry name" value="STAS_2"/>
    <property type="match status" value="1"/>
</dbReference>
<comment type="caution">
    <text evidence="2">The sequence shown here is derived from an EMBL/GenBank/DDBJ whole genome shotgun (WGS) entry which is preliminary data.</text>
</comment>
<accession>A0A7W3YEC5</accession>
<gene>
    <name evidence="2" type="ORF">H4F99_09050</name>
</gene>
<protein>
    <submittedName>
        <fullName evidence="2">STAS domain-containing protein</fullName>
    </submittedName>
</protein>
<sequence length="94" mass="9915">MAGAGVRRDGARLVFEGALLRDVCATLWARARPLAEGADRFDLQGVERIDSAGLALLAELAGHASATAIDGEPEGYAPLCNAYRLDRATLRYAG</sequence>
<dbReference type="SUPFAM" id="SSF52091">
    <property type="entry name" value="SpoIIaa-like"/>
    <property type="match status" value="1"/>
</dbReference>
<evidence type="ECO:0000259" key="1">
    <source>
        <dbReference type="Pfam" id="PF13466"/>
    </source>
</evidence>
<keyword evidence="3" id="KW-1185">Reference proteome</keyword>
<reference evidence="2 3" key="1">
    <citation type="submission" date="2020-07" db="EMBL/GenBank/DDBJ databases">
        <authorList>
            <person name="Xu S."/>
            <person name="Li A."/>
        </authorList>
    </citation>
    <scope>NUCLEOTIDE SEQUENCE [LARGE SCALE GENOMIC DNA]</scope>
    <source>
        <strain evidence="2 3">SG-8</strain>
    </source>
</reference>
<dbReference type="Proteomes" id="UP000552587">
    <property type="component" value="Unassembled WGS sequence"/>
</dbReference>
<name>A0A7W3YEC5_9GAMM</name>
<dbReference type="EMBL" id="JACHTE010000006">
    <property type="protein sequence ID" value="MBB1088634.1"/>
    <property type="molecule type" value="Genomic_DNA"/>
</dbReference>
<dbReference type="RefSeq" id="WP_182669424.1">
    <property type="nucleotide sequence ID" value="NZ_JACHTE010000006.1"/>
</dbReference>
<organism evidence="2 3">
    <name type="scientific">Marilutibacter penaei</name>
    <dbReference type="NCBI Taxonomy" id="2759900"/>
    <lineage>
        <taxon>Bacteria</taxon>
        <taxon>Pseudomonadati</taxon>
        <taxon>Pseudomonadota</taxon>
        <taxon>Gammaproteobacteria</taxon>
        <taxon>Lysobacterales</taxon>
        <taxon>Lysobacteraceae</taxon>
        <taxon>Marilutibacter</taxon>
    </lineage>
</organism>
<evidence type="ECO:0000313" key="2">
    <source>
        <dbReference type="EMBL" id="MBB1088634.1"/>
    </source>
</evidence>
<proteinExistence type="predicted"/>
<dbReference type="InterPro" id="IPR036513">
    <property type="entry name" value="STAS_dom_sf"/>
</dbReference>
<feature type="domain" description="MlaB-like STAS" evidence="1">
    <location>
        <begin position="13"/>
        <end position="66"/>
    </location>
</feature>
<evidence type="ECO:0000313" key="3">
    <source>
        <dbReference type="Proteomes" id="UP000552587"/>
    </source>
</evidence>
<dbReference type="InterPro" id="IPR058548">
    <property type="entry name" value="MlaB-like_STAS"/>
</dbReference>